<dbReference type="RefSeq" id="WP_166739465.1">
    <property type="nucleotide sequence ID" value="NZ_CP038012.1"/>
</dbReference>
<evidence type="ECO:0000256" key="5">
    <source>
        <dbReference type="SAM" id="Phobius"/>
    </source>
</evidence>
<sequence length="174" mass="20361">MFLTILMMIVITQRLTELLVAKENEKWIVQQGGYEVGASHYPLMILLHSSFFIAFIIEVILFERTLSPLWGFFLILFLLAQVGRFWCLFSLGKFWNTKIMILPNANVVKKGPYKFLRHPNYLIVAIELISIPLLFNAYFTAITFTLLNIWMLSIRIPIEENALKELTNYSDVFY</sequence>
<comment type="subcellular location">
    <subcellularLocation>
        <location evidence="1">Membrane</location>
        <topology evidence="1">Multi-pass membrane protein</topology>
    </subcellularLocation>
</comment>
<evidence type="ECO:0000256" key="3">
    <source>
        <dbReference type="ARBA" id="ARBA00022989"/>
    </source>
</evidence>
<evidence type="ECO:0000256" key="1">
    <source>
        <dbReference type="ARBA" id="ARBA00004141"/>
    </source>
</evidence>
<feature type="transmembrane region" description="Helical" evidence="5">
    <location>
        <begin position="69"/>
        <end position="91"/>
    </location>
</feature>
<dbReference type="Pfam" id="PF04140">
    <property type="entry name" value="ICMT"/>
    <property type="match status" value="1"/>
</dbReference>
<dbReference type="PANTHER" id="PTHR43847">
    <property type="entry name" value="BLL3993 PROTEIN"/>
    <property type="match status" value="1"/>
</dbReference>
<accession>A0A380C7J4</accession>
<keyword evidence="7" id="KW-1185">Reference proteome</keyword>
<evidence type="ECO:0000313" key="6">
    <source>
        <dbReference type="EMBL" id="SUJ14460.1"/>
    </source>
</evidence>
<feature type="transmembrane region" description="Helical" evidence="5">
    <location>
        <begin position="121"/>
        <end position="147"/>
    </location>
</feature>
<dbReference type="GO" id="GO:0004671">
    <property type="term" value="F:protein C-terminal S-isoprenylcysteine carboxyl O-methyltransferase activity"/>
    <property type="evidence" value="ECO:0007669"/>
    <property type="project" value="InterPro"/>
</dbReference>
<dbReference type="EMBL" id="UGYZ01000002">
    <property type="protein sequence ID" value="SUJ14460.1"/>
    <property type="molecule type" value="Genomic_DNA"/>
</dbReference>
<keyword evidence="2 5" id="KW-0812">Transmembrane</keyword>
<dbReference type="Gene3D" id="1.20.120.1630">
    <property type="match status" value="1"/>
</dbReference>
<feature type="transmembrane region" description="Helical" evidence="5">
    <location>
        <begin position="40"/>
        <end position="62"/>
    </location>
</feature>
<gene>
    <name evidence="6" type="ORF">NCTC4822_02451</name>
</gene>
<name>A0A380C7J4_SPOPA</name>
<evidence type="ECO:0000256" key="2">
    <source>
        <dbReference type="ARBA" id="ARBA00022692"/>
    </source>
</evidence>
<keyword evidence="4 5" id="KW-0472">Membrane</keyword>
<reference evidence="6 7" key="1">
    <citation type="submission" date="2018-06" db="EMBL/GenBank/DDBJ databases">
        <authorList>
            <consortium name="Pathogen Informatics"/>
            <person name="Doyle S."/>
        </authorList>
    </citation>
    <scope>NUCLEOTIDE SEQUENCE [LARGE SCALE GENOMIC DNA]</scope>
    <source>
        <strain evidence="7">ATCC 11859 / DSM 33 / NCIB 8841 / NCTC 4822</strain>
    </source>
</reference>
<protein>
    <recommendedName>
        <fullName evidence="8">Isoprenylcysteine carboxyl methyltransferase (ICMT) family</fullName>
    </recommendedName>
</protein>
<dbReference type="AlphaFoldDB" id="A0A380C7J4"/>
<dbReference type="Proteomes" id="UP000254519">
    <property type="component" value="Unassembled WGS sequence"/>
</dbReference>
<dbReference type="PANTHER" id="PTHR43847:SF1">
    <property type="entry name" value="BLL3993 PROTEIN"/>
    <property type="match status" value="1"/>
</dbReference>
<dbReference type="InterPro" id="IPR007269">
    <property type="entry name" value="ICMT_MeTrfase"/>
</dbReference>
<organism evidence="6 7">
    <name type="scientific">Sporosarcina pasteurii</name>
    <name type="common">Bacillus pasteurii</name>
    <dbReference type="NCBI Taxonomy" id="1474"/>
    <lineage>
        <taxon>Bacteria</taxon>
        <taxon>Bacillati</taxon>
        <taxon>Bacillota</taxon>
        <taxon>Bacilli</taxon>
        <taxon>Bacillales</taxon>
        <taxon>Caryophanaceae</taxon>
        <taxon>Sporosarcina</taxon>
    </lineage>
</organism>
<evidence type="ECO:0000313" key="7">
    <source>
        <dbReference type="Proteomes" id="UP000254519"/>
    </source>
</evidence>
<evidence type="ECO:0008006" key="8">
    <source>
        <dbReference type="Google" id="ProtNLM"/>
    </source>
</evidence>
<dbReference type="InterPro" id="IPR052527">
    <property type="entry name" value="Metal_cation-efflux_comp"/>
</dbReference>
<evidence type="ECO:0000256" key="4">
    <source>
        <dbReference type="ARBA" id="ARBA00023136"/>
    </source>
</evidence>
<proteinExistence type="predicted"/>
<dbReference type="GO" id="GO:0016020">
    <property type="term" value="C:membrane"/>
    <property type="evidence" value="ECO:0007669"/>
    <property type="project" value="UniProtKB-SubCell"/>
</dbReference>
<keyword evidence="3 5" id="KW-1133">Transmembrane helix</keyword>